<gene>
    <name evidence="1" type="ORF">CCMSSC00406_0002602</name>
</gene>
<proteinExistence type="predicted"/>
<organism evidence="1 2">
    <name type="scientific">Pleurotus cornucopiae</name>
    <name type="common">Cornucopia mushroom</name>
    <dbReference type="NCBI Taxonomy" id="5321"/>
    <lineage>
        <taxon>Eukaryota</taxon>
        <taxon>Fungi</taxon>
        <taxon>Dikarya</taxon>
        <taxon>Basidiomycota</taxon>
        <taxon>Agaricomycotina</taxon>
        <taxon>Agaricomycetes</taxon>
        <taxon>Agaricomycetidae</taxon>
        <taxon>Agaricales</taxon>
        <taxon>Pleurotineae</taxon>
        <taxon>Pleurotaceae</taxon>
        <taxon>Pleurotus</taxon>
    </lineage>
</organism>
<dbReference type="EMBL" id="WQMT02000007">
    <property type="protein sequence ID" value="KAG9220798.1"/>
    <property type="molecule type" value="Genomic_DNA"/>
</dbReference>
<accession>A0ACB7ITF4</accession>
<name>A0ACB7ITF4_PLECO</name>
<reference evidence="1 2" key="1">
    <citation type="journal article" date="2021" name="Appl. Environ. Microbiol.">
        <title>Genetic linkage and physical mapping for an oyster mushroom Pleurotus cornucopiae and QTL analysis for the trait cap color.</title>
        <authorList>
            <person name="Zhang Y."/>
            <person name="Gao W."/>
            <person name="Sonnenberg A."/>
            <person name="Chen Q."/>
            <person name="Zhang J."/>
            <person name="Huang C."/>
        </authorList>
    </citation>
    <scope>NUCLEOTIDE SEQUENCE [LARGE SCALE GENOMIC DNA]</scope>
    <source>
        <strain evidence="1">CCMSSC00406</strain>
    </source>
</reference>
<sequence length="278" mass="29439">MSLNLNSKNINLKSSLCPTNGCQAVGDGAKLSDNEASVLAVCQIQGRSDMYYYSTTFSGGPGQKCPPDGGSSDCVTDRPTPYDLKSISFTRSPAEDYFKSGYHSPPIYSQLPQSTVCPRPIPQRTASVTTPPLTPDSGTESEGPSPVRMQNENDALDFLMTLFPKNGLAALPYARSVSISAPNMGASFDGVVVELPGKPKTLYVDGKSAQSVALRESIVALLDLADDNLQCSALVIALERSSPALGDILHSLMYVGGTVVTKPPFQVDPAFVLVGLEI</sequence>
<dbReference type="Proteomes" id="UP000824881">
    <property type="component" value="Unassembled WGS sequence"/>
</dbReference>
<evidence type="ECO:0000313" key="2">
    <source>
        <dbReference type="Proteomes" id="UP000824881"/>
    </source>
</evidence>
<keyword evidence="2" id="KW-1185">Reference proteome</keyword>
<protein>
    <submittedName>
        <fullName evidence="1">Uncharacterized protein</fullName>
    </submittedName>
</protein>
<comment type="caution">
    <text evidence="1">The sequence shown here is derived from an EMBL/GenBank/DDBJ whole genome shotgun (WGS) entry which is preliminary data.</text>
</comment>
<evidence type="ECO:0000313" key="1">
    <source>
        <dbReference type="EMBL" id="KAG9220798.1"/>
    </source>
</evidence>